<dbReference type="CDD" id="cd05233">
    <property type="entry name" value="SDR_c"/>
    <property type="match status" value="1"/>
</dbReference>
<comment type="similarity">
    <text evidence="1 4">Belongs to the short-chain dehydrogenases/reductases (SDR) family.</text>
</comment>
<keyword evidence="3" id="KW-0560">Oxidoreductase</keyword>
<dbReference type="PANTHER" id="PTHR43391:SF14">
    <property type="entry name" value="DEHYDROGENASE_REDUCTASE SDR FAMILY PROTEIN 7-LIKE"/>
    <property type="match status" value="1"/>
</dbReference>
<dbReference type="FunFam" id="3.40.50.720:FF:000084">
    <property type="entry name" value="Short-chain dehydrogenase reductase"/>
    <property type="match status" value="1"/>
</dbReference>
<keyword evidence="6" id="KW-1185">Reference proteome</keyword>
<dbReference type="PANTHER" id="PTHR43391">
    <property type="entry name" value="RETINOL DEHYDROGENASE-RELATED"/>
    <property type="match status" value="1"/>
</dbReference>
<dbReference type="Proteomes" id="UP000787472">
    <property type="component" value="Unassembled WGS sequence"/>
</dbReference>
<dbReference type="InterPro" id="IPR020904">
    <property type="entry name" value="Sc_DH/Rdtase_CS"/>
</dbReference>
<comment type="caution">
    <text evidence="5">The sequence shown here is derived from an EMBL/GenBank/DDBJ whole genome shotgun (WGS) entry which is preliminary data.</text>
</comment>
<dbReference type="SUPFAM" id="SSF51735">
    <property type="entry name" value="NAD(P)-binding Rossmann-fold domains"/>
    <property type="match status" value="1"/>
</dbReference>
<reference evidence="5" key="1">
    <citation type="submission" date="2020-03" db="EMBL/GenBank/DDBJ databases">
        <authorList>
            <person name="Guo F."/>
        </authorList>
    </citation>
    <scope>NUCLEOTIDE SEQUENCE</scope>
    <source>
        <strain evidence="5">JCM 30134</strain>
    </source>
</reference>
<dbReference type="PROSITE" id="PS00061">
    <property type="entry name" value="ADH_SHORT"/>
    <property type="match status" value="1"/>
</dbReference>
<gene>
    <name evidence="5" type="ORF">G8770_04585</name>
</gene>
<evidence type="ECO:0000256" key="4">
    <source>
        <dbReference type="RuleBase" id="RU000363"/>
    </source>
</evidence>
<name>A0A9E5JUI4_9GAMM</name>
<dbReference type="EMBL" id="JAAONZ010000002">
    <property type="protein sequence ID" value="NHO64815.1"/>
    <property type="molecule type" value="Genomic_DNA"/>
</dbReference>
<proteinExistence type="inferred from homology"/>
<dbReference type="PRINTS" id="PR00081">
    <property type="entry name" value="GDHRDH"/>
</dbReference>
<dbReference type="InterPro" id="IPR036291">
    <property type="entry name" value="NAD(P)-bd_dom_sf"/>
</dbReference>
<accession>A0A9E5JUI4</accession>
<keyword evidence="2" id="KW-0521">NADP</keyword>
<dbReference type="Gene3D" id="3.40.50.720">
    <property type="entry name" value="NAD(P)-binding Rossmann-like Domain"/>
    <property type="match status" value="1"/>
</dbReference>
<dbReference type="AlphaFoldDB" id="A0A9E5JUI4"/>
<dbReference type="GO" id="GO:0016491">
    <property type="term" value="F:oxidoreductase activity"/>
    <property type="evidence" value="ECO:0007669"/>
    <property type="project" value="UniProtKB-KW"/>
</dbReference>
<dbReference type="PRINTS" id="PR00080">
    <property type="entry name" value="SDRFAMILY"/>
</dbReference>
<dbReference type="RefSeq" id="WP_167182255.1">
    <property type="nucleotide sequence ID" value="NZ_JAAONZ010000002.1"/>
</dbReference>
<protein>
    <submittedName>
        <fullName evidence="5">SDR family NAD(P)-dependent oxidoreductase</fullName>
    </submittedName>
</protein>
<dbReference type="Pfam" id="PF00106">
    <property type="entry name" value="adh_short"/>
    <property type="match status" value="1"/>
</dbReference>
<evidence type="ECO:0000256" key="2">
    <source>
        <dbReference type="ARBA" id="ARBA00022857"/>
    </source>
</evidence>
<evidence type="ECO:0000256" key="3">
    <source>
        <dbReference type="ARBA" id="ARBA00023002"/>
    </source>
</evidence>
<organism evidence="5 6">
    <name type="scientific">Pseudomaricurvus hydrocarbonicus</name>
    <dbReference type="NCBI Taxonomy" id="1470433"/>
    <lineage>
        <taxon>Bacteria</taxon>
        <taxon>Pseudomonadati</taxon>
        <taxon>Pseudomonadota</taxon>
        <taxon>Gammaproteobacteria</taxon>
        <taxon>Cellvibrionales</taxon>
        <taxon>Cellvibrionaceae</taxon>
        <taxon>Pseudomaricurvus</taxon>
    </lineage>
</organism>
<evidence type="ECO:0000313" key="5">
    <source>
        <dbReference type="EMBL" id="NHO64815.1"/>
    </source>
</evidence>
<evidence type="ECO:0000313" key="6">
    <source>
        <dbReference type="Proteomes" id="UP000787472"/>
    </source>
</evidence>
<sequence length="298" mass="32475">MSEFLGKTAVISGGAEGIALSIARAVGKQGMKVVLGDIDVAQLQLAEQSLRDEGIEVLALPLDVTKPEQWQQIAKAAQERFGNIHMLVNNAGVSGTPGVIEQTNIKDWNWVMDVNLMGVIYGTQTLIPLMKQHSEGGWLINVASMAGMVGVPMGQAYTASKVAVVGMSESWRAELTPHNIQVSVLCPAFVQTRINHASRNKPSEYQTVTDSDKPMSPGRAAMAEHMQKVIDRGLAVEVVGERVIEAIRDNELYIFTHPNYRAVLQKRFQAVDQAFERAAASPLVSHLLDEEIDGFMKG</sequence>
<evidence type="ECO:0000256" key="1">
    <source>
        <dbReference type="ARBA" id="ARBA00006484"/>
    </source>
</evidence>
<dbReference type="InterPro" id="IPR002347">
    <property type="entry name" value="SDR_fam"/>
</dbReference>